<gene>
    <name evidence="2" type="ORF">CB0940_09851</name>
    <name evidence="3" type="ORF">RHO25_010456</name>
</gene>
<keyword evidence="5" id="KW-1185">Reference proteome</keyword>
<dbReference type="AlphaFoldDB" id="A0A2G5HHE3"/>
<evidence type="ECO:0000313" key="5">
    <source>
        <dbReference type="Proteomes" id="UP001302367"/>
    </source>
</evidence>
<evidence type="ECO:0000313" key="4">
    <source>
        <dbReference type="Proteomes" id="UP000230605"/>
    </source>
</evidence>
<feature type="region of interest" description="Disordered" evidence="1">
    <location>
        <begin position="1"/>
        <end position="21"/>
    </location>
</feature>
<organism evidence="2 4">
    <name type="scientific">Cercospora beticola</name>
    <name type="common">Sugarbeet leaf spot fungus</name>
    <dbReference type="NCBI Taxonomy" id="122368"/>
    <lineage>
        <taxon>Eukaryota</taxon>
        <taxon>Fungi</taxon>
        <taxon>Dikarya</taxon>
        <taxon>Ascomycota</taxon>
        <taxon>Pezizomycotina</taxon>
        <taxon>Dothideomycetes</taxon>
        <taxon>Dothideomycetidae</taxon>
        <taxon>Mycosphaerellales</taxon>
        <taxon>Mycosphaerellaceae</taxon>
        <taxon>Cercospora</taxon>
    </lineage>
</organism>
<dbReference type="Proteomes" id="UP000230605">
    <property type="component" value="Chromosome 7"/>
</dbReference>
<dbReference type="Proteomes" id="UP001302367">
    <property type="component" value="Chromosome 7"/>
</dbReference>
<accession>A0A2G5HHE3</accession>
<sequence length="191" mass="21744">MGCALSSSKTAVHSTPPGPSELLSNPRELYYVQRPKNRKLDTPLGAIYRIYWAIVMDDTIVMRNEIEYFWTRKEDSWVLSNIPRPSDQDLERFAVISAIPFALAAAFNRLIDLGLPRDSAKGILTSEELEALAKRPKVHEKVPQWAEEAQPLESPLYLPTEGLGVPQTTEDADPFLLRKNVWVHKLHIYFT</sequence>
<proteinExistence type="predicted"/>
<feature type="compositionally biased region" description="Polar residues" evidence="1">
    <location>
        <begin position="1"/>
        <end position="13"/>
    </location>
</feature>
<dbReference type="EMBL" id="LKMD01000106">
    <property type="protein sequence ID" value="PIA91967.1"/>
    <property type="molecule type" value="Genomic_DNA"/>
</dbReference>
<evidence type="ECO:0000313" key="2">
    <source>
        <dbReference type="EMBL" id="PIA91967.1"/>
    </source>
</evidence>
<dbReference type="OrthoDB" id="5422293at2759"/>
<evidence type="ECO:0000313" key="3">
    <source>
        <dbReference type="EMBL" id="WPB05802.1"/>
    </source>
</evidence>
<reference evidence="2 4" key="1">
    <citation type="submission" date="2015-10" db="EMBL/GenBank/DDBJ databases">
        <title>The cercosporin biosynthetic gene cluster was horizontally transferred to several fungal lineages and shown to be expanded in Cercospora beticola based on microsynteny with recipient genomes.</title>
        <authorList>
            <person name="De Jonge R."/>
            <person name="Ebert M.K."/>
            <person name="Suttle J.C."/>
            <person name="Jurick Ii W.M."/>
            <person name="Secor G.A."/>
            <person name="Thomma B.P."/>
            <person name="Van De Peer Y."/>
            <person name="Bolton M.D."/>
        </authorList>
    </citation>
    <scope>NUCLEOTIDE SEQUENCE [LARGE SCALE GENOMIC DNA]</scope>
    <source>
        <strain evidence="2 4">09-40</strain>
    </source>
</reference>
<reference evidence="3 5" key="2">
    <citation type="submission" date="2023-09" db="EMBL/GenBank/DDBJ databases">
        <title>Complete-Gapless Cercospora beticola genome.</title>
        <authorList>
            <person name="Wyatt N.A."/>
            <person name="Spanner R.E."/>
            <person name="Bolton M.D."/>
        </authorList>
    </citation>
    <scope>NUCLEOTIDE SEQUENCE [LARGE SCALE GENOMIC DNA]</scope>
    <source>
        <strain evidence="3">Cb09-40</strain>
    </source>
</reference>
<name>A0A2G5HHE3_CERBT</name>
<dbReference type="EMBL" id="CP134190">
    <property type="protein sequence ID" value="WPB05802.1"/>
    <property type="molecule type" value="Genomic_DNA"/>
</dbReference>
<protein>
    <submittedName>
        <fullName evidence="2">Uncharacterized protein</fullName>
    </submittedName>
</protein>
<evidence type="ECO:0000256" key="1">
    <source>
        <dbReference type="SAM" id="MobiDB-lite"/>
    </source>
</evidence>